<feature type="transmembrane region" description="Helical" evidence="11">
    <location>
        <begin position="14"/>
        <end position="33"/>
    </location>
</feature>
<dbReference type="Gene3D" id="1.20.120.220">
    <property type="entry name" value="ATP synthase, F0 complex, subunit A"/>
    <property type="match status" value="1"/>
</dbReference>
<dbReference type="PANTHER" id="PTHR42823">
    <property type="entry name" value="ATP SYNTHASE SUBUNIT A, CHLOROPLASTIC"/>
    <property type="match status" value="1"/>
</dbReference>
<dbReference type="GO" id="GO:0045259">
    <property type="term" value="C:proton-transporting ATP synthase complex"/>
    <property type="evidence" value="ECO:0007669"/>
    <property type="project" value="UniProtKB-KW"/>
</dbReference>
<proteinExistence type="inferred from homology"/>
<organism evidence="12 13">
    <name type="scientific">Mycoplasmopsis columbinasalis</name>
    <dbReference type="NCBI Taxonomy" id="114880"/>
    <lineage>
        <taxon>Bacteria</taxon>
        <taxon>Bacillati</taxon>
        <taxon>Mycoplasmatota</taxon>
        <taxon>Mycoplasmoidales</taxon>
        <taxon>Metamycoplasmataceae</taxon>
        <taxon>Mycoplasmopsis</taxon>
    </lineage>
</organism>
<dbReference type="GO" id="GO:0005886">
    <property type="term" value="C:plasma membrane"/>
    <property type="evidence" value="ECO:0007669"/>
    <property type="project" value="TreeGrafter"/>
</dbReference>
<evidence type="ECO:0000256" key="6">
    <source>
        <dbReference type="ARBA" id="ARBA00022781"/>
    </source>
</evidence>
<dbReference type="NCBIfam" id="NF004487">
    <property type="entry name" value="PRK05815.3-5"/>
    <property type="match status" value="1"/>
</dbReference>
<feature type="transmembrane region" description="Helical" evidence="11">
    <location>
        <begin position="102"/>
        <end position="124"/>
    </location>
</feature>
<dbReference type="InterPro" id="IPR035908">
    <property type="entry name" value="F0_ATP_A_sf"/>
</dbReference>
<name>A0A449BA03_9BACT</name>
<dbReference type="InterPro" id="IPR000568">
    <property type="entry name" value="ATP_synth_F0_asu"/>
</dbReference>
<dbReference type="AlphaFoldDB" id="A0A449BA03"/>
<evidence type="ECO:0000256" key="11">
    <source>
        <dbReference type="SAM" id="Phobius"/>
    </source>
</evidence>
<dbReference type="EMBL" id="LR215043">
    <property type="protein sequence ID" value="VEU77978.1"/>
    <property type="molecule type" value="Genomic_DNA"/>
</dbReference>
<evidence type="ECO:0000256" key="7">
    <source>
        <dbReference type="ARBA" id="ARBA00022989"/>
    </source>
</evidence>
<evidence type="ECO:0000313" key="12">
    <source>
        <dbReference type="EMBL" id="VEU77978.1"/>
    </source>
</evidence>
<keyword evidence="3" id="KW-0813">Transport</keyword>
<dbReference type="SUPFAM" id="SSF81336">
    <property type="entry name" value="F1F0 ATP synthase subunit A"/>
    <property type="match status" value="1"/>
</dbReference>
<comment type="subcellular location">
    <subcellularLocation>
        <location evidence="1">Membrane</location>
        <topology evidence="1">Multi-pass membrane protein</topology>
    </subcellularLocation>
</comment>
<keyword evidence="6" id="KW-0375">Hydrogen ion transport</keyword>
<feature type="transmembrane region" description="Helical" evidence="11">
    <location>
        <begin position="195"/>
        <end position="220"/>
    </location>
</feature>
<evidence type="ECO:0000256" key="3">
    <source>
        <dbReference type="ARBA" id="ARBA00022448"/>
    </source>
</evidence>
<evidence type="ECO:0000256" key="5">
    <source>
        <dbReference type="ARBA" id="ARBA00022692"/>
    </source>
</evidence>
<keyword evidence="4" id="KW-0138">CF(0)</keyword>
<evidence type="ECO:0000256" key="9">
    <source>
        <dbReference type="ARBA" id="ARBA00023136"/>
    </source>
</evidence>
<keyword evidence="13" id="KW-1185">Reference proteome</keyword>
<gene>
    <name evidence="12" type="primary">atpB</name>
    <name evidence="12" type="ORF">NCTC10184_00193</name>
</gene>
<dbReference type="GO" id="GO:0042777">
    <property type="term" value="P:proton motive force-driven plasma membrane ATP synthesis"/>
    <property type="evidence" value="ECO:0007669"/>
    <property type="project" value="TreeGrafter"/>
</dbReference>
<keyword evidence="9 11" id="KW-0472">Membrane</keyword>
<evidence type="ECO:0000256" key="8">
    <source>
        <dbReference type="ARBA" id="ARBA00023065"/>
    </source>
</evidence>
<evidence type="ECO:0000256" key="2">
    <source>
        <dbReference type="ARBA" id="ARBA00006810"/>
    </source>
</evidence>
<keyword evidence="7 11" id="KW-1133">Transmembrane helix</keyword>
<dbReference type="Pfam" id="PF00119">
    <property type="entry name" value="ATP-synt_A"/>
    <property type="match status" value="1"/>
</dbReference>
<sequence length="249" mass="28557">MANDKWMAWNQPQLFSLFMTVLICLIISLVIFFQIKYKSKKDKAPTGFLIIAEGYVNFFDKTFDETTQGKLSKTRIYIFTLATFLFVGNLLGLIGLEPVVTSYSVPLTLALVSFIGIYVTGIFYQKFRFFKRYFNPLELLSQFTPLISLSFRIFGNILGGAMIMFIAYSGFGFIWDALFQTTTTWYFFAPILTPFLHMYFDIFGAFVQALVFSVLTVIYWTREAEGAVAKPKTDQKQNVQAISSQSNIY</sequence>
<comment type="similarity">
    <text evidence="2">Belongs to the ATPase A chain family.</text>
</comment>
<dbReference type="KEGG" id="mcob:NCTC10184_00193"/>
<feature type="transmembrane region" description="Helical" evidence="11">
    <location>
        <begin position="153"/>
        <end position="175"/>
    </location>
</feature>
<dbReference type="PANTHER" id="PTHR42823:SF3">
    <property type="entry name" value="ATP SYNTHASE SUBUNIT A, CHLOROPLASTIC"/>
    <property type="match status" value="1"/>
</dbReference>
<evidence type="ECO:0000256" key="10">
    <source>
        <dbReference type="ARBA" id="ARBA00023310"/>
    </source>
</evidence>
<dbReference type="GO" id="GO:0046933">
    <property type="term" value="F:proton-transporting ATP synthase activity, rotational mechanism"/>
    <property type="evidence" value="ECO:0007669"/>
    <property type="project" value="TreeGrafter"/>
</dbReference>
<dbReference type="InterPro" id="IPR045082">
    <property type="entry name" value="ATP_syn_F0_a_bact/chloroplast"/>
</dbReference>
<accession>A0A449BA03</accession>
<evidence type="ECO:0000256" key="4">
    <source>
        <dbReference type="ARBA" id="ARBA00022547"/>
    </source>
</evidence>
<dbReference type="RefSeq" id="WP_129622832.1">
    <property type="nucleotide sequence ID" value="NZ_LR215043.1"/>
</dbReference>
<dbReference type="PRINTS" id="PR00123">
    <property type="entry name" value="ATPASEA"/>
</dbReference>
<feature type="transmembrane region" description="Helical" evidence="11">
    <location>
        <begin position="76"/>
        <end position="96"/>
    </location>
</feature>
<evidence type="ECO:0000256" key="1">
    <source>
        <dbReference type="ARBA" id="ARBA00004141"/>
    </source>
</evidence>
<protein>
    <submittedName>
        <fullName evidence="12">F-ATPase subunit 6</fullName>
    </submittedName>
</protein>
<dbReference type="OrthoDB" id="9789241at2"/>
<keyword evidence="5 11" id="KW-0812">Transmembrane</keyword>
<evidence type="ECO:0000313" key="13">
    <source>
        <dbReference type="Proteomes" id="UP000290876"/>
    </source>
</evidence>
<keyword evidence="8" id="KW-0406">Ion transport</keyword>
<dbReference type="Proteomes" id="UP000290876">
    <property type="component" value="Chromosome"/>
</dbReference>
<keyword evidence="10" id="KW-0066">ATP synthesis</keyword>
<reference evidence="12 13" key="1">
    <citation type="submission" date="2019-01" db="EMBL/GenBank/DDBJ databases">
        <authorList>
            <consortium name="Pathogen Informatics"/>
        </authorList>
    </citation>
    <scope>NUCLEOTIDE SEQUENCE [LARGE SCALE GENOMIC DNA]</scope>
    <source>
        <strain evidence="12 13">NCTC10184</strain>
    </source>
</reference>